<organism evidence="1 2">
    <name type="scientific">Flavobacterium kingsejongi</name>
    <dbReference type="NCBI Taxonomy" id="1678728"/>
    <lineage>
        <taxon>Bacteria</taxon>
        <taxon>Pseudomonadati</taxon>
        <taxon>Bacteroidota</taxon>
        <taxon>Flavobacteriia</taxon>
        <taxon>Flavobacteriales</taxon>
        <taxon>Flavobacteriaceae</taxon>
        <taxon>Flavobacterium</taxon>
    </lineage>
</organism>
<dbReference type="KEGG" id="fki:FK004_07530"/>
<evidence type="ECO:0000313" key="1">
    <source>
        <dbReference type="EMBL" id="AWG25094.1"/>
    </source>
</evidence>
<dbReference type="Proteomes" id="UP000244677">
    <property type="component" value="Chromosome"/>
</dbReference>
<dbReference type="EMBL" id="CP020919">
    <property type="protein sequence ID" value="AWG25094.1"/>
    <property type="molecule type" value="Genomic_DNA"/>
</dbReference>
<evidence type="ECO:0000313" key="2">
    <source>
        <dbReference type="Proteomes" id="UP000244677"/>
    </source>
</evidence>
<dbReference type="PROSITE" id="PS51257">
    <property type="entry name" value="PROKAR_LIPOPROTEIN"/>
    <property type="match status" value="1"/>
</dbReference>
<gene>
    <name evidence="1" type="ORF">FK004_07530</name>
</gene>
<accession>A0A2S1LMZ1</accession>
<dbReference type="OrthoDB" id="759561at2"/>
<sequence length="171" mass="18938">MKKILFLCSGLLLLLSGCLNDPEKDIKKVVTTFFKEYKGDFRAADKALISTELAGLIDKAAAKELQEAENMKKSAFPTDKPIMIEGDIFTSLYEGQNAFTIGEITIEGSKATVTVDFKNTLYAINWKDKVALIQDGSGWKIDDVYYKEQESSGSTKKQLQQVILAKGVPVE</sequence>
<dbReference type="Gene3D" id="3.10.450.50">
    <property type="match status" value="1"/>
</dbReference>
<keyword evidence="2" id="KW-1185">Reference proteome</keyword>
<dbReference type="RefSeq" id="WP_157956051.1">
    <property type="nucleotide sequence ID" value="NZ_CP020919.1"/>
</dbReference>
<dbReference type="AlphaFoldDB" id="A0A2S1LMZ1"/>
<name>A0A2S1LMZ1_9FLAO</name>
<reference evidence="1 2" key="1">
    <citation type="submission" date="2017-04" db="EMBL/GenBank/DDBJ databases">
        <title>Complete genome sequence of Flavobacterium kingsejong AJ004.</title>
        <authorList>
            <person name="Lee P.C."/>
        </authorList>
    </citation>
    <scope>NUCLEOTIDE SEQUENCE [LARGE SCALE GENOMIC DNA]</scope>
    <source>
        <strain evidence="1 2">AJ004</strain>
    </source>
</reference>
<proteinExistence type="predicted"/>
<protein>
    <submittedName>
        <fullName evidence="1">Uncharacterized protein</fullName>
    </submittedName>
</protein>